<gene>
    <name evidence="3" type="ORF">DPMN_023937</name>
</gene>
<dbReference type="Pfam" id="PF05729">
    <property type="entry name" value="NACHT"/>
    <property type="match status" value="1"/>
</dbReference>
<dbReference type="EMBL" id="JAIWYP010000002">
    <property type="protein sequence ID" value="KAH3861011.1"/>
    <property type="molecule type" value="Genomic_DNA"/>
</dbReference>
<feature type="chain" id="PRO_5039182300" description="NACHT domain-containing protein" evidence="1">
    <location>
        <begin position="20"/>
        <end position="975"/>
    </location>
</feature>
<protein>
    <recommendedName>
        <fullName evidence="2">NACHT domain-containing protein</fullName>
    </recommendedName>
</protein>
<dbReference type="InterPro" id="IPR007111">
    <property type="entry name" value="NACHT_NTPase"/>
</dbReference>
<dbReference type="Gene3D" id="3.40.50.300">
    <property type="entry name" value="P-loop containing nucleotide triphosphate hydrolases"/>
    <property type="match status" value="1"/>
</dbReference>
<dbReference type="PANTHER" id="PTHR46844:SF1">
    <property type="entry name" value="SLR5058 PROTEIN"/>
    <property type="match status" value="1"/>
</dbReference>
<feature type="signal peptide" evidence="1">
    <location>
        <begin position="1"/>
        <end position="19"/>
    </location>
</feature>
<dbReference type="SUPFAM" id="SSF52540">
    <property type="entry name" value="P-loop containing nucleoside triphosphate hydrolases"/>
    <property type="match status" value="1"/>
</dbReference>
<reference evidence="3" key="1">
    <citation type="journal article" date="2019" name="bioRxiv">
        <title>The Genome of the Zebra Mussel, Dreissena polymorpha: A Resource for Invasive Species Research.</title>
        <authorList>
            <person name="McCartney M.A."/>
            <person name="Auch B."/>
            <person name="Kono T."/>
            <person name="Mallez S."/>
            <person name="Zhang Y."/>
            <person name="Obille A."/>
            <person name="Becker A."/>
            <person name="Abrahante J.E."/>
            <person name="Garbe J."/>
            <person name="Badalamenti J.P."/>
            <person name="Herman A."/>
            <person name="Mangelson H."/>
            <person name="Liachko I."/>
            <person name="Sullivan S."/>
            <person name="Sone E.D."/>
            <person name="Koren S."/>
            <person name="Silverstein K.A.T."/>
            <person name="Beckman K.B."/>
            <person name="Gohl D.M."/>
        </authorList>
    </citation>
    <scope>NUCLEOTIDE SEQUENCE</scope>
    <source>
        <strain evidence="3">Duluth1</strain>
        <tissue evidence="3">Whole animal</tissue>
    </source>
</reference>
<evidence type="ECO:0000259" key="2">
    <source>
        <dbReference type="PROSITE" id="PS50837"/>
    </source>
</evidence>
<keyword evidence="4" id="KW-1185">Reference proteome</keyword>
<keyword evidence="1" id="KW-0732">Signal</keyword>
<accession>A0A9D4LQH2</accession>
<dbReference type="AlphaFoldDB" id="A0A9D4LQH2"/>
<organism evidence="3 4">
    <name type="scientific">Dreissena polymorpha</name>
    <name type="common">Zebra mussel</name>
    <name type="synonym">Mytilus polymorpha</name>
    <dbReference type="NCBI Taxonomy" id="45954"/>
    <lineage>
        <taxon>Eukaryota</taxon>
        <taxon>Metazoa</taxon>
        <taxon>Spiralia</taxon>
        <taxon>Lophotrochozoa</taxon>
        <taxon>Mollusca</taxon>
        <taxon>Bivalvia</taxon>
        <taxon>Autobranchia</taxon>
        <taxon>Heteroconchia</taxon>
        <taxon>Euheterodonta</taxon>
        <taxon>Imparidentia</taxon>
        <taxon>Neoheterodontei</taxon>
        <taxon>Myida</taxon>
        <taxon>Dreissenoidea</taxon>
        <taxon>Dreissenidae</taxon>
        <taxon>Dreissena</taxon>
    </lineage>
</organism>
<comment type="caution">
    <text evidence="3">The sequence shown here is derived from an EMBL/GenBank/DDBJ whole genome shotgun (WGS) entry which is preliminary data.</text>
</comment>
<dbReference type="Proteomes" id="UP000828390">
    <property type="component" value="Unassembled WGS sequence"/>
</dbReference>
<reference evidence="3" key="2">
    <citation type="submission" date="2020-11" db="EMBL/GenBank/DDBJ databases">
        <authorList>
            <person name="McCartney M.A."/>
            <person name="Auch B."/>
            <person name="Kono T."/>
            <person name="Mallez S."/>
            <person name="Becker A."/>
            <person name="Gohl D.M."/>
            <person name="Silverstein K.A.T."/>
            <person name="Koren S."/>
            <person name="Bechman K.B."/>
            <person name="Herman A."/>
            <person name="Abrahante J.E."/>
            <person name="Garbe J."/>
        </authorList>
    </citation>
    <scope>NUCLEOTIDE SEQUENCE</scope>
    <source>
        <strain evidence="3">Duluth1</strain>
        <tissue evidence="3">Whole animal</tissue>
    </source>
</reference>
<proteinExistence type="predicted"/>
<dbReference type="PANTHER" id="PTHR46844">
    <property type="entry name" value="SLR5058 PROTEIN"/>
    <property type="match status" value="1"/>
</dbReference>
<evidence type="ECO:0000313" key="3">
    <source>
        <dbReference type="EMBL" id="KAH3861011.1"/>
    </source>
</evidence>
<name>A0A9D4LQH2_DREPO</name>
<evidence type="ECO:0000313" key="4">
    <source>
        <dbReference type="Proteomes" id="UP000828390"/>
    </source>
</evidence>
<dbReference type="PROSITE" id="PS50837">
    <property type="entry name" value="NACHT"/>
    <property type="match status" value="1"/>
</dbReference>
<evidence type="ECO:0000256" key="1">
    <source>
        <dbReference type="SAM" id="SignalP"/>
    </source>
</evidence>
<sequence length="975" mass="109646">MRLSCVGLVSFLMFAFSNNHETNLMGRRKRNDTTIECALIQDLTFKFRSKIYNTSIKIAECYLITNSCAKLTKSLENKYVVVNTGHGALLRIASIDNDTIGTYQCCETYNPWNCISTTISLSQLSLTEDNDGTHNPSVPCSECGKIVLGTLKDMTIECSSNVDLAFKFISNKSNTSVTIAECYGTVTPCTILNRSLHSQYSVSTTSSGGVLKIKSLNDETIGVYKCFAIYYPSINVSFHINANNIDAAANNMDIAEITSYPITSVTQNTTENQLDEHGTKNAAPSGIIVAGTCIGACLIIICCIWARKNGCTKPWKKCKLLFFITSEDKSDAGQSNNQYVKQNDTTDTCRQDEEIPLLKKSEKGTSELTAIVEHKQDRDENSHSMDCVVQADIHKQKKDEQIGNYTYIEDCKDLIGRLGKLYNDNISIIPVSILDQSLVKDIRDIYTRQTIYKNDVKTDATHLKQEQVKSYTNLFYTLSGNILNRRIHIQGKPGCGKSMFVAKLVHDWANSDQPSSDAVFDDSATISNFKFIFFINLSKIGEERNIMQMIKTQLIDQIYLEDERDNALQLVEHIIKTEMCLVVLDDLDEWVARHGNNQAEPYMLELQNGNFTLLTTSRSVELVDACMIDYKIDILLEIEGICDPCTFNVKLLKSFFSANEDLDKIVNAFEKFIEKGNLKSMSSSPLLYTIVICTWVTMRMDENSKGLSLCKLCTRVIDSICKKANGVAGCFNMPYIENLKKFSEAACKLLFPYNRETCSALREITLWNCFSLEVFENHSSTGSLYTFGNKSLQYFLTAYHIDCNPDIIDCVISGYVESNPDATYLHVSHVCIFLCGLNILAANKLLVLMDKLSDRPDFNRTTYQETILSGYKEYIASEQEGKCVSLLMSHVNINGNNIRDVHSIWPVIASNVQSLHVAGFKECYISFKESPAAPEQEKSFCEFVLSSCGKLKDVELDGEQREDFNNYKSIWLPLE</sequence>
<dbReference type="InterPro" id="IPR027417">
    <property type="entry name" value="P-loop_NTPase"/>
</dbReference>
<feature type="domain" description="NACHT" evidence="2">
    <location>
        <begin position="485"/>
        <end position="589"/>
    </location>
</feature>